<keyword evidence="2" id="KW-1185">Reference proteome</keyword>
<name>A0ABW5R4E6_9BACL</name>
<gene>
    <name evidence="1" type="ORF">ACFSW5_24295</name>
</gene>
<proteinExistence type="predicted"/>
<reference evidence="2" key="1">
    <citation type="journal article" date="2019" name="Int. J. Syst. Evol. Microbiol.">
        <title>The Global Catalogue of Microorganisms (GCM) 10K type strain sequencing project: providing services to taxonomists for standard genome sequencing and annotation.</title>
        <authorList>
            <consortium name="The Broad Institute Genomics Platform"/>
            <consortium name="The Broad Institute Genome Sequencing Center for Infectious Disease"/>
            <person name="Wu L."/>
            <person name="Ma J."/>
        </authorList>
    </citation>
    <scope>NUCLEOTIDE SEQUENCE [LARGE SCALE GENOMIC DNA]</scope>
    <source>
        <strain evidence="2">TISTR 1827</strain>
    </source>
</reference>
<organism evidence="1 2">
    <name type="scientific">Paenibacillus thailandensis</name>
    <dbReference type="NCBI Taxonomy" id="393250"/>
    <lineage>
        <taxon>Bacteria</taxon>
        <taxon>Bacillati</taxon>
        <taxon>Bacillota</taxon>
        <taxon>Bacilli</taxon>
        <taxon>Bacillales</taxon>
        <taxon>Paenibacillaceae</taxon>
        <taxon>Paenibacillus</taxon>
    </lineage>
</organism>
<feature type="non-terminal residue" evidence="1">
    <location>
        <position position="279"/>
    </location>
</feature>
<accession>A0ABW5R4E6</accession>
<comment type="caution">
    <text evidence="1">The sequence shown here is derived from an EMBL/GenBank/DDBJ whole genome shotgun (WGS) entry which is preliminary data.</text>
</comment>
<sequence>MLSVKREIRSPAEQRSIGIAVWTSRETGGRAGSQAALVRAKSGGRRGAKVKAYVYLMRTEGVWRAGFTIAPEVDRLYWLSDAFQGERDKAFIAHGRTMAEAILLWSEALPLGDARRAAELWQRFDDRLGHKKQNAGRKPSKVTSDWDRYGYEAGLPGEMRALERLAAAVAQAKREGESGTIEPLGAGMAKRVSGKLDGSASRGAGRAGAGVALEGMHGGDTYRGAVGKGAGIVSAGTSIGSGAGRSAADQRAGAASGKVLRWTRAAVQAGERGDSAAAG</sequence>
<dbReference type="Proteomes" id="UP001597493">
    <property type="component" value="Unassembled WGS sequence"/>
</dbReference>
<evidence type="ECO:0008006" key="3">
    <source>
        <dbReference type="Google" id="ProtNLM"/>
    </source>
</evidence>
<dbReference type="EMBL" id="JBHUMY010000043">
    <property type="protein sequence ID" value="MFD2663362.1"/>
    <property type="molecule type" value="Genomic_DNA"/>
</dbReference>
<evidence type="ECO:0000313" key="1">
    <source>
        <dbReference type="EMBL" id="MFD2663362.1"/>
    </source>
</evidence>
<evidence type="ECO:0000313" key="2">
    <source>
        <dbReference type="Proteomes" id="UP001597493"/>
    </source>
</evidence>
<protein>
    <recommendedName>
        <fullName evidence="3">GIY-YIG nuclease family protein</fullName>
    </recommendedName>
</protein>